<dbReference type="GO" id="GO:0046655">
    <property type="term" value="P:folic acid metabolic process"/>
    <property type="evidence" value="ECO:0007669"/>
    <property type="project" value="TreeGrafter"/>
</dbReference>
<keyword evidence="4 7" id="KW-0554">One-carbon metabolism</keyword>
<dbReference type="SUPFAM" id="SSF53597">
    <property type="entry name" value="Dihydrofolate reductase-like"/>
    <property type="match status" value="1"/>
</dbReference>
<feature type="domain" description="DHFR" evidence="9">
    <location>
        <begin position="1"/>
        <end position="155"/>
    </location>
</feature>
<dbReference type="KEGG" id="jpo:G7058_01115"/>
<dbReference type="GO" id="GO:0050661">
    <property type="term" value="F:NADP binding"/>
    <property type="evidence" value="ECO:0007669"/>
    <property type="project" value="InterPro"/>
</dbReference>
<sequence length="158" mass="18140">MYLLVWAEDTTGAIGKDGKLPWHLPNDLKFFRTTTTGKTIVMGRKTFESMGNRPLPNRNNYILSRQKEYQAPGATVISELSDLPDGDIYVIGGSEIYKQFLPDADVLIRTKINGVFDGDTFFPEVDWSEWELTEETPGIQDEKNVYKHVFQTFKRKNK</sequence>
<dbReference type="GO" id="GO:0005829">
    <property type="term" value="C:cytosol"/>
    <property type="evidence" value="ECO:0007669"/>
    <property type="project" value="TreeGrafter"/>
</dbReference>
<comment type="function">
    <text evidence="7">Key enzyme in folate metabolism. Catalyzes an essential reaction for de novo glycine and purine synthesis, and for DNA precursor synthesis.</text>
</comment>
<protein>
    <recommendedName>
        <fullName evidence="3 7">Dihydrofolate reductase</fullName>
        <ecNumber evidence="3 7">1.5.1.3</ecNumber>
    </recommendedName>
</protein>
<evidence type="ECO:0000256" key="5">
    <source>
        <dbReference type="ARBA" id="ARBA00022857"/>
    </source>
</evidence>
<evidence type="ECO:0000256" key="3">
    <source>
        <dbReference type="ARBA" id="ARBA00012856"/>
    </source>
</evidence>
<evidence type="ECO:0000313" key="11">
    <source>
        <dbReference type="Proteomes" id="UP000501830"/>
    </source>
</evidence>
<name>A0A6G7WET4_9LACT</name>
<dbReference type="InterPro" id="IPR024072">
    <property type="entry name" value="DHFR-like_dom_sf"/>
</dbReference>
<comment type="similarity">
    <text evidence="2 7 8">Belongs to the dihydrofolate reductase family.</text>
</comment>
<evidence type="ECO:0000256" key="8">
    <source>
        <dbReference type="RuleBase" id="RU004474"/>
    </source>
</evidence>
<dbReference type="PRINTS" id="PR00070">
    <property type="entry name" value="DHFR"/>
</dbReference>
<keyword evidence="5 7" id="KW-0521">NADP</keyword>
<dbReference type="InterPro" id="IPR001796">
    <property type="entry name" value="DHFR_dom"/>
</dbReference>
<evidence type="ECO:0000256" key="1">
    <source>
        <dbReference type="ARBA" id="ARBA00004903"/>
    </source>
</evidence>
<dbReference type="InterPro" id="IPR017925">
    <property type="entry name" value="DHFR_CS"/>
</dbReference>
<dbReference type="Gene3D" id="3.40.430.10">
    <property type="entry name" value="Dihydrofolate Reductase, subunit A"/>
    <property type="match status" value="1"/>
</dbReference>
<evidence type="ECO:0000256" key="2">
    <source>
        <dbReference type="ARBA" id="ARBA00009539"/>
    </source>
</evidence>
<evidence type="ECO:0000259" key="9">
    <source>
        <dbReference type="PROSITE" id="PS51330"/>
    </source>
</evidence>
<dbReference type="GO" id="GO:0006730">
    <property type="term" value="P:one-carbon metabolic process"/>
    <property type="evidence" value="ECO:0007669"/>
    <property type="project" value="UniProtKB-KW"/>
</dbReference>
<evidence type="ECO:0000313" key="10">
    <source>
        <dbReference type="EMBL" id="QIK50785.1"/>
    </source>
</evidence>
<dbReference type="GO" id="GO:0004146">
    <property type="term" value="F:dihydrofolate reductase activity"/>
    <property type="evidence" value="ECO:0007669"/>
    <property type="project" value="UniProtKB-EC"/>
</dbReference>
<dbReference type="AlphaFoldDB" id="A0A6G7WET4"/>
<comment type="catalytic activity">
    <reaction evidence="7">
        <text>(6S)-5,6,7,8-tetrahydrofolate + NADP(+) = 7,8-dihydrofolate + NADPH + H(+)</text>
        <dbReference type="Rhea" id="RHEA:15009"/>
        <dbReference type="ChEBI" id="CHEBI:15378"/>
        <dbReference type="ChEBI" id="CHEBI:57451"/>
        <dbReference type="ChEBI" id="CHEBI:57453"/>
        <dbReference type="ChEBI" id="CHEBI:57783"/>
        <dbReference type="ChEBI" id="CHEBI:58349"/>
        <dbReference type="EC" id="1.5.1.3"/>
    </reaction>
</comment>
<evidence type="ECO:0000256" key="7">
    <source>
        <dbReference type="PIRNR" id="PIRNR000194"/>
    </source>
</evidence>
<dbReference type="RefSeq" id="WP_166061823.1">
    <property type="nucleotide sequence ID" value="NZ_CP049889.1"/>
</dbReference>
<comment type="pathway">
    <text evidence="1 7">Cofactor biosynthesis; tetrahydrofolate biosynthesis; 5,6,7,8-tetrahydrofolate from 7,8-dihydrofolate: step 1/1.</text>
</comment>
<evidence type="ECO:0000256" key="6">
    <source>
        <dbReference type="ARBA" id="ARBA00023002"/>
    </source>
</evidence>
<dbReference type="Pfam" id="PF00186">
    <property type="entry name" value="DHFR_1"/>
    <property type="match status" value="1"/>
</dbReference>
<dbReference type="PROSITE" id="PS51330">
    <property type="entry name" value="DHFR_2"/>
    <property type="match status" value="1"/>
</dbReference>
<reference evidence="10 11" key="1">
    <citation type="journal article" date="2017" name="Int. J. Syst. Evol. Microbiol.">
        <title>Jeotgalibaca porci sp. nov. and Jeotgalibaca arthritidis sp. nov., isolated from pigs, and emended description of the genus Jeotgalibaca.</title>
        <authorList>
            <person name="Zamora L."/>
            <person name="Perez-Sancho M."/>
            <person name="Dominguez L."/>
            <person name="Fernandez-Garayzabal J.F."/>
            <person name="Vela A.I."/>
        </authorList>
    </citation>
    <scope>NUCLEOTIDE SEQUENCE [LARGE SCALE GENOMIC DNA]</scope>
    <source>
        <strain evidence="10 11">CCUG 69148</strain>
    </source>
</reference>
<dbReference type="PANTHER" id="PTHR48069:SF3">
    <property type="entry name" value="DIHYDROFOLATE REDUCTASE"/>
    <property type="match status" value="1"/>
</dbReference>
<dbReference type="EC" id="1.5.1.3" evidence="3 7"/>
<dbReference type="EMBL" id="CP049889">
    <property type="protein sequence ID" value="QIK50785.1"/>
    <property type="molecule type" value="Genomic_DNA"/>
</dbReference>
<gene>
    <name evidence="10" type="ORF">G7058_01115</name>
</gene>
<dbReference type="PANTHER" id="PTHR48069">
    <property type="entry name" value="DIHYDROFOLATE REDUCTASE"/>
    <property type="match status" value="1"/>
</dbReference>
<keyword evidence="6 7" id="KW-0560">Oxidoreductase</keyword>
<dbReference type="PIRSF" id="PIRSF000194">
    <property type="entry name" value="DHFR"/>
    <property type="match status" value="1"/>
</dbReference>
<keyword evidence="11" id="KW-1185">Reference proteome</keyword>
<organism evidence="10 11">
    <name type="scientific">Jeotgalibaca porci</name>
    <dbReference type="NCBI Taxonomy" id="1868793"/>
    <lineage>
        <taxon>Bacteria</taxon>
        <taxon>Bacillati</taxon>
        <taxon>Bacillota</taxon>
        <taxon>Bacilli</taxon>
        <taxon>Lactobacillales</taxon>
        <taxon>Carnobacteriaceae</taxon>
        <taxon>Jeotgalibaca</taxon>
    </lineage>
</organism>
<dbReference type="UniPathway" id="UPA00077">
    <property type="reaction ID" value="UER00158"/>
</dbReference>
<proteinExistence type="inferred from homology"/>
<dbReference type="GO" id="GO:0046654">
    <property type="term" value="P:tetrahydrofolate biosynthetic process"/>
    <property type="evidence" value="ECO:0007669"/>
    <property type="project" value="UniProtKB-UniPathway"/>
</dbReference>
<dbReference type="PROSITE" id="PS00075">
    <property type="entry name" value="DHFR_1"/>
    <property type="match status" value="1"/>
</dbReference>
<dbReference type="GO" id="GO:0046452">
    <property type="term" value="P:dihydrofolate metabolic process"/>
    <property type="evidence" value="ECO:0007669"/>
    <property type="project" value="TreeGrafter"/>
</dbReference>
<accession>A0A6G7WET4</accession>
<dbReference type="GeneID" id="94551856"/>
<dbReference type="InterPro" id="IPR012259">
    <property type="entry name" value="DHFR"/>
</dbReference>
<dbReference type="CDD" id="cd00209">
    <property type="entry name" value="DHFR"/>
    <property type="match status" value="1"/>
</dbReference>
<evidence type="ECO:0000256" key="4">
    <source>
        <dbReference type="ARBA" id="ARBA00022563"/>
    </source>
</evidence>
<dbReference type="Proteomes" id="UP000501830">
    <property type="component" value="Chromosome"/>
</dbReference>